<organism evidence="2">
    <name type="scientific">Sesamum radiatum</name>
    <name type="common">Black benniseed</name>
    <dbReference type="NCBI Taxonomy" id="300843"/>
    <lineage>
        <taxon>Eukaryota</taxon>
        <taxon>Viridiplantae</taxon>
        <taxon>Streptophyta</taxon>
        <taxon>Embryophyta</taxon>
        <taxon>Tracheophyta</taxon>
        <taxon>Spermatophyta</taxon>
        <taxon>Magnoliopsida</taxon>
        <taxon>eudicotyledons</taxon>
        <taxon>Gunneridae</taxon>
        <taxon>Pentapetalae</taxon>
        <taxon>asterids</taxon>
        <taxon>lamiids</taxon>
        <taxon>Lamiales</taxon>
        <taxon>Pedaliaceae</taxon>
        <taxon>Sesamum</taxon>
    </lineage>
</organism>
<feature type="coiled-coil region" evidence="1">
    <location>
        <begin position="110"/>
        <end position="165"/>
    </location>
</feature>
<gene>
    <name evidence="2" type="ORF">Sradi_5621500</name>
</gene>
<feature type="coiled-coil region" evidence="1">
    <location>
        <begin position="574"/>
        <end position="629"/>
    </location>
</feature>
<sequence length="642" mass="73576">MKQVIQELNAEVERLKSDAKLKEKAISEYEERIKNLFAAQERVQVMESENNSLRDRLAETERCLQEKEGSWSSILHALDDIDIGLASNSGSPIEKLMEIGKCLLDLRSGMDALTQESRKSKRAAELLLAELNEVQERNDGLQEELAQAVQQLSELSTEKDLAENDKFEALAHVEKLSYIHSEEKNRQLSEIMVLKSGVDNMREDLSAMKENWLMFSPKTWKFCTTPDMSALFPSSFPGGLMSRASENKVKWFYCKKLEYTAGSDVILNMPTVYGIPFCQENANAISEIENWKEQVGGNALASRSPEGNLKSGLCTEGGNSFTDNINIFNEEGVRGTGDKLLLVVRDLIRMQSELLEGGQREMKSTILDLQKELQEKDIQRDRICMELVNQIKEAETNAKNYLNDLQKARVQLQDSQRDLDVMKEERKKPRHLCKPLMQRRLKWKILPTKLDLENELQQKNKDLENLEASRAKALKKLSVTVSKFDELHYLSESLLSEVEKLQSQLQERDGEISFLRQEVTRCTNDALAVTEMSKKRSSDEIHDLFSWLDTLISRVHVQDIASDDPKSHPVNEYKEVLQKKILDLISELENLRGVAKNSDVLLQEERSKVEELAQKEQYLKNSLREKESQLVMLQGLEILHKL</sequence>
<keyword evidence="1" id="KW-0175">Coiled coil</keyword>
<evidence type="ECO:0000256" key="1">
    <source>
        <dbReference type="SAM" id="Coils"/>
    </source>
</evidence>
<evidence type="ECO:0000313" key="2">
    <source>
        <dbReference type="EMBL" id="KAL0312222.1"/>
    </source>
</evidence>
<comment type="caution">
    <text evidence="2">The sequence shown here is derived from an EMBL/GenBank/DDBJ whole genome shotgun (WGS) entry which is preliminary data.</text>
</comment>
<feature type="coiled-coil region" evidence="1">
    <location>
        <begin position="5"/>
        <end position="63"/>
    </location>
</feature>
<proteinExistence type="predicted"/>
<feature type="coiled-coil region" evidence="1">
    <location>
        <begin position="449"/>
        <end position="518"/>
    </location>
</feature>
<dbReference type="EMBL" id="JACGWJ010000026">
    <property type="protein sequence ID" value="KAL0312222.1"/>
    <property type="molecule type" value="Genomic_DNA"/>
</dbReference>
<name>A0AAW2L099_SESRA</name>
<dbReference type="PANTHER" id="PTHR43939:SF50">
    <property type="entry name" value="NUCLEOPORIN"/>
    <property type="match status" value="1"/>
</dbReference>
<dbReference type="AlphaFoldDB" id="A0AAW2L099"/>
<reference evidence="2" key="1">
    <citation type="submission" date="2020-06" db="EMBL/GenBank/DDBJ databases">
        <authorList>
            <person name="Li T."/>
            <person name="Hu X."/>
            <person name="Zhang T."/>
            <person name="Song X."/>
            <person name="Zhang H."/>
            <person name="Dai N."/>
            <person name="Sheng W."/>
            <person name="Hou X."/>
            <person name="Wei L."/>
        </authorList>
    </citation>
    <scope>NUCLEOTIDE SEQUENCE</scope>
    <source>
        <strain evidence="2">G02</strain>
        <tissue evidence="2">Leaf</tissue>
    </source>
</reference>
<dbReference type="PANTHER" id="PTHR43939">
    <property type="entry name" value="COILED-COIL DOMAIN-CONTAINING PROTEIN 158"/>
    <property type="match status" value="1"/>
</dbReference>
<protein>
    <submittedName>
        <fullName evidence="2">Uncharacterized protein</fullName>
    </submittedName>
</protein>
<accession>A0AAW2L099</accession>
<feature type="coiled-coil region" evidence="1">
    <location>
        <begin position="384"/>
        <end position="425"/>
    </location>
</feature>
<reference evidence="2" key="2">
    <citation type="journal article" date="2024" name="Plant">
        <title>Genomic evolution and insights into agronomic trait innovations of Sesamum species.</title>
        <authorList>
            <person name="Miao H."/>
            <person name="Wang L."/>
            <person name="Qu L."/>
            <person name="Liu H."/>
            <person name="Sun Y."/>
            <person name="Le M."/>
            <person name="Wang Q."/>
            <person name="Wei S."/>
            <person name="Zheng Y."/>
            <person name="Lin W."/>
            <person name="Duan Y."/>
            <person name="Cao H."/>
            <person name="Xiong S."/>
            <person name="Wang X."/>
            <person name="Wei L."/>
            <person name="Li C."/>
            <person name="Ma Q."/>
            <person name="Ju M."/>
            <person name="Zhao R."/>
            <person name="Li G."/>
            <person name="Mu C."/>
            <person name="Tian Q."/>
            <person name="Mei H."/>
            <person name="Zhang T."/>
            <person name="Gao T."/>
            <person name="Zhang H."/>
        </authorList>
    </citation>
    <scope>NUCLEOTIDE SEQUENCE</scope>
    <source>
        <strain evidence="2">G02</strain>
    </source>
</reference>